<organism evidence="6 7">
    <name type="scientific">Candidatus Paraluminiphilus aquimaris</name>
    <dbReference type="NCBI Taxonomy" id="2518994"/>
    <lineage>
        <taxon>Bacteria</taxon>
        <taxon>Pseudomonadati</taxon>
        <taxon>Pseudomonadota</taxon>
        <taxon>Gammaproteobacteria</taxon>
        <taxon>Cellvibrionales</taxon>
        <taxon>Halieaceae</taxon>
        <taxon>Candidatus Paraluminiphilus</taxon>
    </lineage>
</organism>
<dbReference type="InterPro" id="IPR053924">
    <property type="entry name" value="RecX_HTH_2nd"/>
</dbReference>
<reference evidence="6 7" key="1">
    <citation type="submission" date="2019-02" db="EMBL/GenBank/DDBJ databases">
        <title>Halieaceae_genomes.</title>
        <authorList>
            <person name="Li S.-H."/>
        </authorList>
    </citation>
    <scope>NUCLEOTIDE SEQUENCE [LARGE SCALE GENOMIC DNA]</scope>
    <source>
        <strain evidence="6 7">JH123</strain>
    </source>
</reference>
<evidence type="ECO:0000256" key="3">
    <source>
        <dbReference type="ARBA" id="ARBA00018111"/>
    </source>
</evidence>
<accession>A0ABY6Q6M8</accession>
<dbReference type="Pfam" id="PF02631">
    <property type="entry name" value="RecX_HTH2"/>
    <property type="match status" value="1"/>
</dbReference>
<keyword evidence="7" id="KW-1185">Reference proteome</keyword>
<dbReference type="PANTHER" id="PTHR33602">
    <property type="entry name" value="REGULATORY PROTEIN RECX FAMILY PROTEIN"/>
    <property type="match status" value="1"/>
</dbReference>
<gene>
    <name evidence="6" type="ORF">E0F26_07855</name>
</gene>
<dbReference type="Gene3D" id="1.10.10.10">
    <property type="entry name" value="Winged helix-like DNA-binding domain superfamily/Winged helix DNA-binding domain"/>
    <property type="match status" value="3"/>
</dbReference>
<sequence length="160" mass="18109">MEVKPSDVRLAGMDLLARREHSSQEIITKLKKRFGKRLESDVVIHDAVDQLTREGLLSDQRYAASMARQLVNRGAGPSKVAYELRQKGCDPDAALVDAFPDGVDWFAAAEDVYDRKFGAKPMPEEWELKQKERAKRGRFMSSRGFAPSHFMHLLEATSDE</sequence>
<keyword evidence="4" id="KW-0963">Cytoplasm</keyword>
<dbReference type="InterPro" id="IPR036388">
    <property type="entry name" value="WH-like_DNA-bd_sf"/>
</dbReference>
<proteinExistence type="inferred from homology"/>
<dbReference type="InterPro" id="IPR003783">
    <property type="entry name" value="Regulatory_RecX"/>
</dbReference>
<comment type="subcellular location">
    <subcellularLocation>
        <location evidence="1">Cytoplasm</location>
    </subcellularLocation>
</comment>
<name>A0ABY6Q6M8_9GAMM</name>
<dbReference type="PANTHER" id="PTHR33602:SF1">
    <property type="entry name" value="REGULATORY PROTEIN RECX FAMILY PROTEIN"/>
    <property type="match status" value="1"/>
</dbReference>
<evidence type="ECO:0000256" key="2">
    <source>
        <dbReference type="ARBA" id="ARBA00009695"/>
    </source>
</evidence>
<comment type="similarity">
    <text evidence="2">Belongs to the RecX family.</text>
</comment>
<evidence type="ECO:0000256" key="1">
    <source>
        <dbReference type="ARBA" id="ARBA00004496"/>
    </source>
</evidence>
<dbReference type="Proteomes" id="UP001317963">
    <property type="component" value="Chromosome"/>
</dbReference>
<evidence type="ECO:0000313" key="6">
    <source>
        <dbReference type="EMBL" id="UZP74655.1"/>
    </source>
</evidence>
<evidence type="ECO:0000256" key="4">
    <source>
        <dbReference type="ARBA" id="ARBA00022490"/>
    </source>
</evidence>
<protein>
    <recommendedName>
        <fullName evidence="3">Regulatory protein RecX</fullName>
    </recommendedName>
</protein>
<evidence type="ECO:0000313" key="7">
    <source>
        <dbReference type="Proteomes" id="UP001317963"/>
    </source>
</evidence>
<dbReference type="RefSeq" id="WP_279241115.1">
    <property type="nucleotide sequence ID" value="NZ_CP036501.1"/>
</dbReference>
<dbReference type="EMBL" id="CP036501">
    <property type="protein sequence ID" value="UZP74655.1"/>
    <property type="molecule type" value="Genomic_DNA"/>
</dbReference>
<feature type="domain" description="RecX second three-helical" evidence="5">
    <location>
        <begin position="58"/>
        <end position="92"/>
    </location>
</feature>
<evidence type="ECO:0000259" key="5">
    <source>
        <dbReference type="Pfam" id="PF02631"/>
    </source>
</evidence>